<dbReference type="PANTHER" id="PTHR30203">
    <property type="entry name" value="OUTER MEMBRANE CATION EFFLUX PROTEIN"/>
    <property type="match status" value="1"/>
</dbReference>
<dbReference type="GO" id="GO:0015562">
    <property type="term" value="F:efflux transmembrane transporter activity"/>
    <property type="evidence" value="ECO:0007669"/>
    <property type="project" value="InterPro"/>
</dbReference>
<comment type="caution">
    <text evidence="3">The sequence shown here is derived from an EMBL/GenBank/DDBJ whole genome shotgun (WGS) entry which is preliminary data.</text>
</comment>
<evidence type="ECO:0000313" key="3">
    <source>
        <dbReference type="EMBL" id="PVM90601.1"/>
    </source>
</evidence>
<keyword evidence="2" id="KW-0564">Palmitate</keyword>
<dbReference type="InterPro" id="IPR003423">
    <property type="entry name" value="OMP_efflux"/>
</dbReference>
<dbReference type="PANTHER" id="PTHR30203:SF32">
    <property type="entry name" value="CATION EFFLUX SYSTEM PROTEIN CUSC"/>
    <property type="match status" value="1"/>
</dbReference>
<keyword evidence="2" id="KW-0472">Membrane</keyword>
<proteinExistence type="inferred from homology"/>
<dbReference type="GO" id="GO:0005886">
    <property type="term" value="C:plasma membrane"/>
    <property type="evidence" value="ECO:0007669"/>
    <property type="project" value="UniProtKB-SubCell"/>
</dbReference>
<evidence type="ECO:0000256" key="1">
    <source>
        <dbReference type="ARBA" id="ARBA00007613"/>
    </source>
</evidence>
<keyword evidence="2" id="KW-0812">Transmembrane</keyword>
<keyword evidence="4" id="KW-1185">Reference proteome</keyword>
<dbReference type="NCBIfam" id="TIGR01845">
    <property type="entry name" value="outer_NodT"/>
    <property type="match status" value="1"/>
</dbReference>
<feature type="signal peptide" evidence="2">
    <location>
        <begin position="1"/>
        <end position="20"/>
    </location>
</feature>
<dbReference type="OrthoDB" id="7181739at2"/>
<dbReference type="Gene3D" id="1.20.1600.10">
    <property type="entry name" value="Outer membrane efflux proteins (OEP)"/>
    <property type="match status" value="1"/>
</dbReference>
<reference evidence="3 4" key="1">
    <citation type="submission" date="2018-04" db="EMBL/GenBank/DDBJ databases">
        <title>The genome sequence of Caulobacter sp. 744.</title>
        <authorList>
            <person name="Gao J."/>
            <person name="Sun J."/>
        </authorList>
    </citation>
    <scope>NUCLEOTIDE SEQUENCE [LARGE SCALE GENOMIC DNA]</scope>
    <source>
        <strain evidence="3 4">774</strain>
    </source>
</reference>
<comment type="similarity">
    <text evidence="1 2">Belongs to the outer membrane factor (OMF) (TC 1.B.17) family.</text>
</comment>
<keyword evidence="2" id="KW-1134">Transmembrane beta strand</keyword>
<keyword evidence="2" id="KW-0449">Lipoprotein</keyword>
<organism evidence="3 4">
    <name type="scientific">Caulobacter endophyticus</name>
    <dbReference type="NCBI Taxonomy" id="2172652"/>
    <lineage>
        <taxon>Bacteria</taxon>
        <taxon>Pseudomonadati</taxon>
        <taxon>Pseudomonadota</taxon>
        <taxon>Alphaproteobacteria</taxon>
        <taxon>Caulobacterales</taxon>
        <taxon>Caulobacteraceae</taxon>
        <taxon>Caulobacter</taxon>
    </lineage>
</organism>
<evidence type="ECO:0000313" key="4">
    <source>
        <dbReference type="Proteomes" id="UP000245073"/>
    </source>
</evidence>
<dbReference type="Gene3D" id="2.20.200.10">
    <property type="entry name" value="Outer membrane efflux proteins (OEP)"/>
    <property type="match status" value="1"/>
</dbReference>
<dbReference type="EMBL" id="QDKQ01000034">
    <property type="protein sequence ID" value="PVM90601.1"/>
    <property type="molecule type" value="Genomic_DNA"/>
</dbReference>
<accession>A0A2T9K471</accession>
<dbReference type="SUPFAM" id="SSF56954">
    <property type="entry name" value="Outer membrane efflux proteins (OEP)"/>
    <property type="match status" value="1"/>
</dbReference>
<dbReference type="InterPro" id="IPR010131">
    <property type="entry name" value="MdtP/NodT-like"/>
</dbReference>
<evidence type="ECO:0000256" key="2">
    <source>
        <dbReference type="RuleBase" id="RU362097"/>
    </source>
</evidence>
<dbReference type="AlphaFoldDB" id="A0A2T9K471"/>
<feature type="chain" id="PRO_5015376823" evidence="2">
    <location>
        <begin position="21"/>
        <end position="481"/>
    </location>
</feature>
<keyword evidence="2" id="KW-0732">Signal</keyword>
<protein>
    <submittedName>
        <fullName evidence="3">Transporter</fullName>
    </submittedName>
</protein>
<dbReference type="Pfam" id="PF02321">
    <property type="entry name" value="OEP"/>
    <property type="match status" value="2"/>
</dbReference>
<comment type="subcellular location">
    <subcellularLocation>
        <location evidence="2">Cell membrane</location>
        <topology evidence="2">Lipid-anchor</topology>
    </subcellularLocation>
</comment>
<dbReference type="RefSeq" id="WP_109100588.1">
    <property type="nucleotide sequence ID" value="NZ_QDKQ01000034.1"/>
</dbReference>
<gene>
    <name evidence="3" type="ORF">DDF67_09200</name>
</gene>
<sequence length="481" mass="50181">MLRNLTLTLLAASALTGPLAACTMAPKYERPALPVATTWPTASANGQTASAGDLAWKQVFEDPRLAGTIDLALANNRDLRVAVLNIEQARATYRIQRAALLPTVNGTLSGTKSETPTAASGFGSAIGGTGALEIENYNANVGITSYELDIFGRVRSLKDQALNSYLATEQTARATQISLIAETANAWLTLAADQDLLALARDTLKSREDSLALAQRQFDVGAASQLDLRTSQTLAETARSDVATYSAQVERDKNALRLLVGAEVPADLLPAGGLITAQILPDLPAGVASDVLTRRPDVLAAEHTLMGANANIGSARAAFFPRISLTGSYGSASADLDGLFKSGTKAWSFAPSISVPIFAGGANKAGLDSAKAGQKIAVANYEKAVQTAFREVADALATQATIGDRLAAQERLAAAAADTTRLTKLRYDRGVDSSLVLLDAQRTQYSAQQGLINARLARASNLVTLYKVLGGGAPQAPGKGS</sequence>
<name>A0A2T9K471_9CAUL</name>
<dbReference type="Proteomes" id="UP000245073">
    <property type="component" value="Unassembled WGS sequence"/>
</dbReference>